<dbReference type="Gene3D" id="3.40.630.30">
    <property type="match status" value="1"/>
</dbReference>
<organism evidence="2 3">
    <name type="scientific">Paenimyroides ceti</name>
    <dbReference type="NCBI Taxonomy" id="395087"/>
    <lineage>
        <taxon>Bacteria</taxon>
        <taxon>Pseudomonadati</taxon>
        <taxon>Bacteroidota</taxon>
        <taxon>Flavobacteriia</taxon>
        <taxon>Flavobacteriales</taxon>
        <taxon>Flavobacteriaceae</taxon>
        <taxon>Paenimyroides</taxon>
    </lineage>
</organism>
<keyword evidence="3" id="KW-1185">Reference proteome</keyword>
<proteinExistence type="predicted"/>
<sequence length="230" mass="25992">METSMNVKHPELDNPVWYSLQETHQAFCTEHAGMKFYLPEMAPFGAFSDVETTFEGTVSYAHLCHDFYVVGERPDVGNGLILKKELVCDQMILENPCEILFSEEIVLLDRNRRRDLAALVNRVQPGYFKDETAVLGNYYGIYVNGILVAVTGERMQMNAYKEISAVVTHPDYTGKGYAGQLVAFVANAIIAENKMPFLHVAASNSRAIQLYEKLGFVKRRSMSFWNLSLT</sequence>
<protein>
    <submittedName>
        <fullName evidence="2">GNAT family N-acetyltransferase</fullName>
        <ecNumber evidence="2">2.3.1.-</ecNumber>
    </submittedName>
</protein>
<dbReference type="InterPro" id="IPR013653">
    <property type="entry name" value="GCN5-like_dom"/>
</dbReference>
<dbReference type="InterPro" id="IPR027365">
    <property type="entry name" value="GNAT_acetyltra_YdfB-like"/>
</dbReference>
<dbReference type="GO" id="GO:0016746">
    <property type="term" value="F:acyltransferase activity"/>
    <property type="evidence" value="ECO:0007669"/>
    <property type="project" value="UniProtKB-KW"/>
</dbReference>
<keyword evidence="2" id="KW-0012">Acyltransferase</keyword>
<name>A0ABT8CWZ3_9FLAO</name>
<dbReference type="RefSeq" id="WP_290363643.1">
    <property type="nucleotide sequence ID" value="NZ_JAUFQU010000001.1"/>
</dbReference>
<reference evidence="3" key="1">
    <citation type="journal article" date="2019" name="Int. J. Syst. Evol. Microbiol.">
        <title>The Global Catalogue of Microorganisms (GCM) 10K type strain sequencing project: providing services to taxonomists for standard genome sequencing and annotation.</title>
        <authorList>
            <consortium name="The Broad Institute Genomics Platform"/>
            <consortium name="The Broad Institute Genome Sequencing Center for Infectious Disease"/>
            <person name="Wu L."/>
            <person name="Ma J."/>
        </authorList>
    </citation>
    <scope>NUCLEOTIDE SEQUENCE [LARGE SCALE GENOMIC DNA]</scope>
    <source>
        <strain evidence="3">CECT 7184</strain>
    </source>
</reference>
<feature type="domain" description="N-acetyltransferase" evidence="1">
    <location>
        <begin position="95"/>
        <end position="230"/>
    </location>
</feature>
<comment type="caution">
    <text evidence="2">The sequence shown here is derived from an EMBL/GenBank/DDBJ whole genome shotgun (WGS) entry which is preliminary data.</text>
</comment>
<evidence type="ECO:0000259" key="1">
    <source>
        <dbReference type="PROSITE" id="PS51186"/>
    </source>
</evidence>
<dbReference type="Pfam" id="PF08445">
    <property type="entry name" value="FR47"/>
    <property type="match status" value="1"/>
</dbReference>
<dbReference type="EC" id="2.3.1.-" evidence="2"/>
<dbReference type="InterPro" id="IPR016181">
    <property type="entry name" value="Acyl_CoA_acyltransferase"/>
</dbReference>
<gene>
    <name evidence="2" type="ORF">QW060_11140</name>
</gene>
<dbReference type="CDD" id="cd04301">
    <property type="entry name" value="NAT_SF"/>
    <property type="match status" value="1"/>
</dbReference>
<dbReference type="SUPFAM" id="SSF55729">
    <property type="entry name" value="Acyl-CoA N-acyltransferases (Nat)"/>
    <property type="match status" value="1"/>
</dbReference>
<dbReference type="PANTHER" id="PTHR31143">
    <property type="match status" value="1"/>
</dbReference>
<dbReference type="PANTHER" id="PTHR31143:SF2">
    <property type="entry name" value="FR47-LIKE DOMAIN-CONTAINING PROTEIN-RELATED"/>
    <property type="match status" value="1"/>
</dbReference>
<dbReference type="Proteomes" id="UP001242368">
    <property type="component" value="Unassembled WGS sequence"/>
</dbReference>
<evidence type="ECO:0000313" key="3">
    <source>
        <dbReference type="Proteomes" id="UP001242368"/>
    </source>
</evidence>
<dbReference type="InterPro" id="IPR000182">
    <property type="entry name" value="GNAT_dom"/>
</dbReference>
<dbReference type="EMBL" id="JAUFQU010000001">
    <property type="protein sequence ID" value="MDN3707677.1"/>
    <property type="molecule type" value="Genomic_DNA"/>
</dbReference>
<dbReference type="PROSITE" id="PS51186">
    <property type="entry name" value="GNAT"/>
    <property type="match status" value="1"/>
</dbReference>
<keyword evidence="2" id="KW-0808">Transferase</keyword>
<accession>A0ABT8CWZ3</accession>
<evidence type="ECO:0000313" key="2">
    <source>
        <dbReference type="EMBL" id="MDN3707677.1"/>
    </source>
</evidence>